<dbReference type="InterPro" id="IPR048487">
    <property type="entry name" value="DksA-like_N"/>
</dbReference>
<dbReference type="PANTHER" id="PTHR33823">
    <property type="entry name" value="RNA POLYMERASE-BINDING TRANSCRIPTION FACTOR DKSA-RELATED"/>
    <property type="match status" value="1"/>
</dbReference>
<dbReference type="InterPro" id="IPR000962">
    <property type="entry name" value="Znf_DskA_TraR"/>
</dbReference>
<dbReference type="PANTHER" id="PTHR33823:SF4">
    <property type="entry name" value="GENERAL STRESS PROTEIN 16O"/>
    <property type="match status" value="1"/>
</dbReference>
<feature type="domain" description="DnaK suppressor protein-like N-terminal" evidence="7">
    <location>
        <begin position="6"/>
        <end position="70"/>
    </location>
</feature>
<keyword evidence="8" id="KW-0808">Transferase</keyword>
<dbReference type="GO" id="GO:0032259">
    <property type="term" value="P:methylation"/>
    <property type="evidence" value="ECO:0007669"/>
    <property type="project" value="UniProtKB-KW"/>
</dbReference>
<evidence type="ECO:0000313" key="8">
    <source>
        <dbReference type="EMBL" id="OAE38280.1"/>
    </source>
</evidence>
<proteinExistence type="predicted"/>
<dbReference type="SUPFAM" id="SSF109635">
    <property type="entry name" value="DnaK suppressor protein DksA, alpha-hairpin domain"/>
    <property type="match status" value="1"/>
</dbReference>
<feature type="region of interest" description="Disordered" evidence="5">
    <location>
        <begin position="27"/>
        <end position="55"/>
    </location>
</feature>
<comment type="caution">
    <text evidence="8">The sequence shown here is derived from an EMBL/GenBank/DDBJ whole genome shotgun (WGS) entry which is preliminary data.</text>
</comment>
<dbReference type="EMBL" id="LXPS01000038">
    <property type="protein sequence ID" value="OAE38280.1"/>
    <property type="molecule type" value="Genomic_DNA"/>
</dbReference>
<feature type="zinc finger region" description="dksA C4-type" evidence="4">
    <location>
        <begin position="78"/>
        <end position="102"/>
    </location>
</feature>
<dbReference type="GO" id="GO:0008270">
    <property type="term" value="F:zinc ion binding"/>
    <property type="evidence" value="ECO:0007669"/>
    <property type="project" value="UniProtKB-KW"/>
</dbReference>
<evidence type="ECO:0000259" key="6">
    <source>
        <dbReference type="Pfam" id="PF01258"/>
    </source>
</evidence>
<dbReference type="Pfam" id="PF01258">
    <property type="entry name" value="zf-dskA_traR"/>
    <property type="match status" value="1"/>
</dbReference>
<name>A0A176WYM7_AGRTU</name>
<dbReference type="PROSITE" id="PS51128">
    <property type="entry name" value="ZF_DKSA_2"/>
    <property type="match status" value="1"/>
</dbReference>
<feature type="domain" description="Zinc finger DksA/TraR C4-type" evidence="6">
    <location>
        <begin position="73"/>
        <end position="104"/>
    </location>
</feature>
<keyword evidence="3" id="KW-0862">Zinc</keyword>
<sequence>MNVDSYEKILRDRQRELYRRLHKIEADFEEPRNPDDDDRATERSNDEVLDEMGQAGQDELRAIDAALDRIANGTFGICVKCGKRISEDRLKAVPYTPFCQECAAAL</sequence>
<evidence type="ECO:0000313" key="9">
    <source>
        <dbReference type="Proteomes" id="UP000077098"/>
    </source>
</evidence>
<keyword evidence="2" id="KW-0863">Zinc-finger</keyword>
<evidence type="ECO:0000259" key="7">
    <source>
        <dbReference type="Pfam" id="PF21173"/>
    </source>
</evidence>
<evidence type="ECO:0000256" key="4">
    <source>
        <dbReference type="PROSITE-ProRule" id="PRU00510"/>
    </source>
</evidence>
<evidence type="ECO:0000256" key="5">
    <source>
        <dbReference type="SAM" id="MobiDB-lite"/>
    </source>
</evidence>
<dbReference type="Pfam" id="PF21173">
    <property type="entry name" value="DksA-like_N"/>
    <property type="match status" value="1"/>
</dbReference>
<organism evidence="8 9">
    <name type="scientific">Agrobacterium tumefaciens</name>
    <dbReference type="NCBI Taxonomy" id="358"/>
    <lineage>
        <taxon>Bacteria</taxon>
        <taxon>Pseudomonadati</taxon>
        <taxon>Pseudomonadota</taxon>
        <taxon>Alphaproteobacteria</taxon>
        <taxon>Hyphomicrobiales</taxon>
        <taxon>Rhizobiaceae</taxon>
        <taxon>Rhizobium/Agrobacterium group</taxon>
        <taxon>Agrobacterium</taxon>
        <taxon>Agrobacterium tumefaciens complex</taxon>
    </lineage>
</organism>
<evidence type="ECO:0000256" key="1">
    <source>
        <dbReference type="ARBA" id="ARBA00022723"/>
    </source>
</evidence>
<dbReference type="SUPFAM" id="SSF57716">
    <property type="entry name" value="Glucocorticoid receptor-like (DNA-binding domain)"/>
    <property type="match status" value="1"/>
</dbReference>
<evidence type="ECO:0000256" key="2">
    <source>
        <dbReference type="ARBA" id="ARBA00022771"/>
    </source>
</evidence>
<dbReference type="RefSeq" id="WP_063950917.1">
    <property type="nucleotide sequence ID" value="NZ_CP072308.1"/>
</dbReference>
<keyword evidence="1" id="KW-0479">Metal-binding</keyword>
<accession>A0A176WYM7</accession>
<dbReference type="InterPro" id="IPR037187">
    <property type="entry name" value="DnaK_N"/>
</dbReference>
<dbReference type="Proteomes" id="UP000077098">
    <property type="component" value="Unassembled WGS sequence"/>
</dbReference>
<reference evidence="8 9" key="1">
    <citation type="submission" date="2016-05" db="EMBL/GenBank/DDBJ databases">
        <authorList>
            <person name="Lavstsen T."/>
            <person name="Jespersen J.S."/>
        </authorList>
    </citation>
    <scope>NUCLEOTIDE SEQUENCE [LARGE SCALE GENOMIC DNA]</scope>
    <source>
        <strain evidence="8 9">KCJ1736</strain>
    </source>
</reference>
<dbReference type="Gene3D" id="1.20.120.910">
    <property type="entry name" value="DksA, coiled-coil domain"/>
    <property type="match status" value="1"/>
</dbReference>
<dbReference type="GO" id="GO:0008168">
    <property type="term" value="F:methyltransferase activity"/>
    <property type="evidence" value="ECO:0007669"/>
    <property type="project" value="UniProtKB-KW"/>
</dbReference>
<gene>
    <name evidence="8" type="ORF">A7J57_17495</name>
</gene>
<evidence type="ECO:0000256" key="3">
    <source>
        <dbReference type="ARBA" id="ARBA00022833"/>
    </source>
</evidence>
<dbReference type="AlphaFoldDB" id="A0A176WYM7"/>
<keyword evidence="8" id="KW-0489">Methyltransferase</keyword>
<feature type="compositionally biased region" description="Basic and acidic residues" evidence="5">
    <location>
        <begin position="27"/>
        <end position="46"/>
    </location>
</feature>
<protein>
    <submittedName>
        <fullName evidence="8">Dimethylmenaquinone methyltransferase</fullName>
    </submittedName>
</protein>